<dbReference type="EMBL" id="QUTF01013221">
    <property type="protein sequence ID" value="RHZ18995.1"/>
    <property type="molecule type" value="Genomic_DNA"/>
</dbReference>
<protein>
    <recommendedName>
        <fullName evidence="2">Myb/SANT-like domain-containing protein</fullName>
    </recommendedName>
</protein>
<feature type="compositionally biased region" description="Basic and acidic residues" evidence="1">
    <location>
        <begin position="172"/>
        <end position="207"/>
    </location>
</feature>
<evidence type="ECO:0000259" key="2">
    <source>
        <dbReference type="Pfam" id="PF12776"/>
    </source>
</evidence>
<dbReference type="VEuPathDB" id="FungiDB:H257_08241"/>
<organism evidence="3 4">
    <name type="scientific">Aphanomyces astaci</name>
    <name type="common">Crayfish plague agent</name>
    <dbReference type="NCBI Taxonomy" id="112090"/>
    <lineage>
        <taxon>Eukaryota</taxon>
        <taxon>Sar</taxon>
        <taxon>Stramenopiles</taxon>
        <taxon>Oomycota</taxon>
        <taxon>Saprolegniomycetes</taxon>
        <taxon>Saprolegniales</taxon>
        <taxon>Verrucalvaceae</taxon>
        <taxon>Aphanomyces</taxon>
    </lineage>
</organism>
<sequence>MGIWNDELTLTWLKELEYQCSVLGKRARSGYKKEAWSAALKTLNTQHQLSLTTSQLKSRHDVIKGAFAVLSKIVDSSGMGWEADTCRVECQSTTWEEFMQGKPKSWGSWKNKRFPQFYLCERLFGSTLARGRNVHASTAEERQAFLYDDDDARSEHELSTGGDSELQYAPEGWRRSPSDEDASQRQRDDSRDDARDGARDDSRENATRSRISANDEDSVPSKRRRSTMASQLSQDFRAIADQNAKELELFARALGPPVQASNVPHCARAIEVLQADFEDMLSVDELVKAFEVMENETKALMFLHMNGPVREAWIRRQISQFD</sequence>
<accession>A0A3R7EYQ3</accession>
<name>A0A3R7EYQ3_APHAT</name>
<gene>
    <name evidence="3" type="ORF">DYB26_000373</name>
</gene>
<feature type="region of interest" description="Disordered" evidence="1">
    <location>
        <begin position="146"/>
        <end position="233"/>
    </location>
</feature>
<evidence type="ECO:0000313" key="4">
    <source>
        <dbReference type="Proteomes" id="UP000286510"/>
    </source>
</evidence>
<dbReference type="AlphaFoldDB" id="A0A3R7EYQ3"/>
<evidence type="ECO:0000256" key="1">
    <source>
        <dbReference type="SAM" id="MobiDB-lite"/>
    </source>
</evidence>
<comment type="caution">
    <text evidence="3">The sequence shown here is derived from an EMBL/GenBank/DDBJ whole genome shotgun (WGS) entry which is preliminary data.</text>
</comment>
<feature type="domain" description="Myb/SANT-like" evidence="2">
    <location>
        <begin position="4"/>
        <end position="98"/>
    </location>
</feature>
<dbReference type="Pfam" id="PF12776">
    <property type="entry name" value="Myb_DNA-bind_3"/>
    <property type="match status" value="1"/>
</dbReference>
<dbReference type="InterPro" id="IPR024752">
    <property type="entry name" value="Myb/SANT-like_dom"/>
</dbReference>
<evidence type="ECO:0000313" key="3">
    <source>
        <dbReference type="EMBL" id="RHZ18995.1"/>
    </source>
</evidence>
<proteinExistence type="predicted"/>
<dbReference type="PANTHER" id="PTHR47072:SF4">
    <property type="entry name" value="MYB_SANT-LIKE DOMAIN-CONTAINING PROTEIN"/>
    <property type="match status" value="1"/>
</dbReference>
<reference evidence="3 4" key="1">
    <citation type="submission" date="2018-08" db="EMBL/GenBank/DDBJ databases">
        <title>Aphanomyces genome sequencing and annotation.</title>
        <authorList>
            <person name="Minardi D."/>
            <person name="Oidtmann B."/>
            <person name="Van Der Giezen M."/>
            <person name="Studholme D.J."/>
        </authorList>
    </citation>
    <scope>NUCLEOTIDE SEQUENCE [LARGE SCALE GENOMIC DNA]</scope>
    <source>
        <strain evidence="3 4">FDL457</strain>
    </source>
</reference>
<dbReference type="PANTHER" id="PTHR47072">
    <property type="match status" value="1"/>
</dbReference>
<dbReference type="Proteomes" id="UP000286510">
    <property type="component" value="Unassembled WGS sequence"/>
</dbReference>